<evidence type="ECO:0000313" key="1">
    <source>
        <dbReference type="EMBL" id="GER93841.1"/>
    </source>
</evidence>
<proteinExistence type="predicted"/>
<dbReference type="AlphaFoldDB" id="A0A5J4L4T6"/>
<gene>
    <name evidence="1" type="ORF">A45J_1597</name>
</gene>
<organism evidence="1">
    <name type="scientific">hot springs metagenome</name>
    <dbReference type="NCBI Taxonomy" id="433727"/>
    <lineage>
        <taxon>unclassified sequences</taxon>
        <taxon>metagenomes</taxon>
        <taxon>ecological metagenomes</taxon>
    </lineage>
</organism>
<reference evidence="1" key="1">
    <citation type="submission" date="2019-10" db="EMBL/GenBank/DDBJ databases">
        <title>Metagenomic sequencing of thiosulfate-disproportionating enrichment culture.</title>
        <authorList>
            <person name="Umezawa K."/>
            <person name="Kojima H."/>
            <person name="Fukui M."/>
        </authorList>
    </citation>
    <scope>NUCLEOTIDE SEQUENCE</scope>
    <source>
        <strain evidence="1">45J</strain>
    </source>
</reference>
<comment type="caution">
    <text evidence="1">The sequence shown here is derived from an EMBL/GenBank/DDBJ whole genome shotgun (WGS) entry which is preliminary data.</text>
</comment>
<dbReference type="EMBL" id="BLAB01000001">
    <property type="protein sequence ID" value="GER93841.1"/>
    <property type="molecule type" value="Genomic_DNA"/>
</dbReference>
<accession>A0A5J4L4T6</accession>
<protein>
    <submittedName>
        <fullName evidence="1">Uncharacterized protein</fullName>
    </submittedName>
</protein>
<sequence>MLVRSNILLTKYLCLLNKKIKKFKDFIPQGIKTMIFL</sequence>
<name>A0A5J4L4T6_9ZZZZ</name>